<evidence type="ECO:0000313" key="2">
    <source>
        <dbReference type="EMBL" id="RAV14896.1"/>
    </source>
</evidence>
<gene>
    <name evidence="2" type="ORF">DQG23_31185</name>
</gene>
<dbReference type="EMBL" id="QMFB01000025">
    <property type="protein sequence ID" value="RAV14896.1"/>
    <property type="molecule type" value="Genomic_DNA"/>
</dbReference>
<feature type="domain" description="VOC" evidence="1">
    <location>
        <begin position="157"/>
        <end position="276"/>
    </location>
</feature>
<dbReference type="InterPro" id="IPR004360">
    <property type="entry name" value="Glyas_Fos-R_dOase_dom"/>
</dbReference>
<protein>
    <recommendedName>
        <fullName evidence="1">VOC domain-containing protein</fullName>
    </recommendedName>
</protein>
<accession>A0A329M6U1</accession>
<proteinExistence type="predicted"/>
<dbReference type="PROSITE" id="PS51819">
    <property type="entry name" value="VOC"/>
    <property type="match status" value="2"/>
</dbReference>
<dbReference type="Pfam" id="PF00903">
    <property type="entry name" value="Glyoxalase"/>
    <property type="match status" value="2"/>
</dbReference>
<evidence type="ECO:0000313" key="3">
    <source>
        <dbReference type="Proteomes" id="UP000250369"/>
    </source>
</evidence>
<dbReference type="SUPFAM" id="SSF54593">
    <property type="entry name" value="Glyoxalase/Bleomycin resistance protein/Dihydroxybiphenyl dioxygenase"/>
    <property type="match status" value="2"/>
</dbReference>
<dbReference type="RefSeq" id="WP_113034941.1">
    <property type="nucleotide sequence ID" value="NZ_QMFB01000025.1"/>
</dbReference>
<dbReference type="Proteomes" id="UP000250369">
    <property type="component" value="Unassembled WGS sequence"/>
</dbReference>
<dbReference type="Gene3D" id="3.10.180.10">
    <property type="entry name" value="2,3-Dihydroxybiphenyl 1,2-Dioxygenase, domain 1"/>
    <property type="match status" value="2"/>
</dbReference>
<dbReference type="InterPro" id="IPR029068">
    <property type="entry name" value="Glyas_Bleomycin-R_OHBP_Dase"/>
</dbReference>
<organism evidence="2 3">
    <name type="scientific">Paenibacillus contaminans</name>
    <dbReference type="NCBI Taxonomy" id="450362"/>
    <lineage>
        <taxon>Bacteria</taxon>
        <taxon>Bacillati</taxon>
        <taxon>Bacillota</taxon>
        <taxon>Bacilli</taxon>
        <taxon>Bacillales</taxon>
        <taxon>Paenibacillaceae</taxon>
        <taxon>Paenibacillus</taxon>
    </lineage>
</organism>
<dbReference type="AlphaFoldDB" id="A0A329M6U1"/>
<keyword evidence="3" id="KW-1185">Reference proteome</keyword>
<sequence>MVEMAGSISRIETEVMTTPNFRFDGGFIMVPNEQFEEAVGWYREKMGWRLKGTGYRIAFFKMPEKGQANLLAYDPGNEHFTSEGTAEGHSRFCFRTANLEQALEYFRGHGVESAEPVFLPDGTLAADIVAFGGAKLTLTEDRKLEGKHPESRVLCYGLKPLWLGVTDLAASQEWYEKTLGLKPGKKNYMDQGFALMRDERYKWDFVWLQKVPAGSHPHRTNPSARLYLQIKKRSDLFEARRWLIERGIETSEIVGDRLKCFHFYDPDGNRLNAWSYHN</sequence>
<name>A0A329M6U1_9BACL</name>
<dbReference type="InterPro" id="IPR037523">
    <property type="entry name" value="VOC_core"/>
</dbReference>
<evidence type="ECO:0000259" key="1">
    <source>
        <dbReference type="PROSITE" id="PS51819"/>
    </source>
</evidence>
<reference evidence="2 3" key="1">
    <citation type="journal article" date="2009" name="Int. J. Syst. Evol. Microbiol.">
        <title>Paenibacillus contaminans sp. nov., isolated from a contaminated laboratory plate.</title>
        <authorList>
            <person name="Chou J.H."/>
            <person name="Lee J.H."/>
            <person name="Lin M.C."/>
            <person name="Chang P.S."/>
            <person name="Arun A.B."/>
            <person name="Young C.C."/>
            <person name="Chen W.M."/>
        </authorList>
    </citation>
    <scope>NUCLEOTIDE SEQUENCE [LARGE SCALE GENOMIC DNA]</scope>
    <source>
        <strain evidence="2 3">CKOBP-6</strain>
    </source>
</reference>
<comment type="caution">
    <text evidence="2">The sequence shown here is derived from an EMBL/GenBank/DDBJ whole genome shotgun (WGS) entry which is preliminary data.</text>
</comment>
<feature type="domain" description="VOC" evidence="1">
    <location>
        <begin position="24"/>
        <end position="141"/>
    </location>
</feature>
<dbReference type="CDD" id="cd06587">
    <property type="entry name" value="VOC"/>
    <property type="match status" value="2"/>
</dbReference>
<dbReference type="OrthoDB" id="2797614at2"/>